<evidence type="ECO:0000313" key="3">
    <source>
        <dbReference type="Proteomes" id="UP000595140"/>
    </source>
</evidence>
<evidence type="ECO:0000259" key="1">
    <source>
        <dbReference type="PROSITE" id="PS50878"/>
    </source>
</evidence>
<proteinExistence type="predicted"/>
<dbReference type="InterPro" id="IPR043502">
    <property type="entry name" value="DNA/RNA_pol_sf"/>
</dbReference>
<dbReference type="Proteomes" id="UP000595140">
    <property type="component" value="Unassembled WGS sequence"/>
</dbReference>
<sequence>MMKLDIQKAYDSVSWEAISSILYNLRFPEQFISWVMFCVSTPSYTLNVNGSHYAYFKGARGLRQGDPMSPLLFVLVMEYLTRSFQAAVNKGRFGFHPLCASMKIVNLCFADDLIVVCKAETKAVNCIMKVLKEFKLATGLSINYNKSHIVFGGINEQMKEELLKITKMKMGTLPFTYLGSPITAARLSASDCDALVHKITTKIGAWGSRHFSYAARIRIINSVLMGIITFWSRIFIIPKGVLKKVTSICRNFLWGSSSDYKRTPLVKWEEVCQRRNYGGLGLKNIFNWNRAIVMKLNWDIANKKDVLWVKWIHNRYIRGADFWNYLPSKDSCQYWKAMIKV</sequence>
<dbReference type="SUPFAM" id="SSF56672">
    <property type="entry name" value="DNA/RNA polymerases"/>
    <property type="match status" value="1"/>
</dbReference>
<organism evidence="2 3">
    <name type="scientific">Cuscuta campestris</name>
    <dbReference type="NCBI Taxonomy" id="132261"/>
    <lineage>
        <taxon>Eukaryota</taxon>
        <taxon>Viridiplantae</taxon>
        <taxon>Streptophyta</taxon>
        <taxon>Embryophyta</taxon>
        <taxon>Tracheophyta</taxon>
        <taxon>Spermatophyta</taxon>
        <taxon>Magnoliopsida</taxon>
        <taxon>eudicotyledons</taxon>
        <taxon>Gunneridae</taxon>
        <taxon>Pentapetalae</taxon>
        <taxon>asterids</taxon>
        <taxon>lamiids</taxon>
        <taxon>Solanales</taxon>
        <taxon>Convolvulaceae</taxon>
        <taxon>Cuscuteae</taxon>
        <taxon>Cuscuta</taxon>
        <taxon>Cuscuta subgen. Grammica</taxon>
        <taxon>Cuscuta sect. Cleistogrammica</taxon>
    </lineage>
</organism>
<dbReference type="InterPro" id="IPR000477">
    <property type="entry name" value="RT_dom"/>
</dbReference>
<dbReference type="PANTHER" id="PTHR33116">
    <property type="entry name" value="REVERSE TRANSCRIPTASE ZINC-BINDING DOMAIN-CONTAINING PROTEIN-RELATED-RELATED"/>
    <property type="match status" value="1"/>
</dbReference>
<protein>
    <recommendedName>
        <fullName evidence="1">Reverse transcriptase domain-containing protein</fullName>
    </recommendedName>
</protein>
<dbReference type="AlphaFoldDB" id="A0A484KWQ1"/>
<name>A0A484KWQ1_9ASTE</name>
<evidence type="ECO:0000313" key="2">
    <source>
        <dbReference type="EMBL" id="VFQ66656.1"/>
    </source>
</evidence>
<dbReference type="PROSITE" id="PS50878">
    <property type="entry name" value="RT_POL"/>
    <property type="match status" value="1"/>
</dbReference>
<dbReference type="PANTHER" id="PTHR33116:SF80">
    <property type="entry name" value="REVERSE TRANSCRIPTASE ZINC-BINDING DOMAIN-CONTAINING PROTEIN"/>
    <property type="match status" value="1"/>
</dbReference>
<dbReference type="EMBL" id="OOIL02000559">
    <property type="protein sequence ID" value="VFQ66656.1"/>
    <property type="molecule type" value="Genomic_DNA"/>
</dbReference>
<gene>
    <name evidence="2" type="ORF">CCAM_LOCUS8432</name>
</gene>
<keyword evidence="3" id="KW-1185">Reference proteome</keyword>
<dbReference type="Pfam" id="PF00078">
    <property type="entry name" value="RVT_1"/>
    <property type="match status" value="1"/>
</dbReference>
<dbReference type="OrthoDB" id="1938625at2759"/>
<accession>A0A484KWQ1</accession>
<feature type="domain" description="Reverse transcriptase" evidence="1">
    <location>
        <begin position="1"/>
        <end position="182"/>
    </location>
</feature>
<reference evidence="2 3" key="1">
    <citation type="submission" date="2018-04" db="EMBL/GenBank/DDBJ databases">
        <authorList>
            <person name="Vogel A."/>
        </authorList>
    </citation>
    <scope>NUCLEOTIDE SEQUENCE [LARGE SCALE GENOMIC DNA]</scope>
</reference>